<feature type="compositionally biased region" description="Basic and acidic residues" evidence="1">
    <location>
        <begin position="383"/>
        <end position="393"/>
    </location>
</feature>
<feature type="compositionally biased region" description="Basic and acidic residues" evidence="1">
    <location>
        <begin position="119"/>
        <end position="136"/>
    </location>
</feature>
<evidence type="ECO:0000313" key="2">
    <source>
        <dbReference type="EMBL" id="CAJ1400672.1"/>
    </source>
</evidence>
<evidence type="ECO:0000313" key="3">
    <source>
        <dbReference type="Proteomes" id="UP001178507"/>
    </source>
</evidence>
<dbReference type="Gene3D" id="2.30.30.140">
    <property type="match status" value="1"/>
</dbReference>
<feature type="region of interest" description="Disordered" evidence="1">
    <location>
        <begin position="372"/>
        <end position="402"/>
    </location>
</feature>
<dbReference type="EMBL" id="CAUJNA010003380">
    <property type="protein sequence ID" value="CAJ1400672.1"/>
    <property type="molecule type" value="Genomic_DNA"/>
</dbReference>
<gene>
    <name evidence="2" type="ORF">EVOR1521_LOCUS23971</name>
</gene>
<feature type="compositionally biased region" description="Basic and acidic residues" evidence="1">
    <location>
        <begin position="212"/>
        <end position="236"/>
    </location>
</feature>
<feature type="compositionally biased region" description="Basic and acidic residues" evidence="1">
    <location>
        <begin position="23"/>
        <end position="37"/>
    </location>
</feature>
<dbReference type="Gene3D" id="2.60.120.590">
    <property type="entry name" value="Alpha-ketoglutarate-dependent dioxygenase AlkB-like"/>
    <property type="match status" value="1"/>
</dbReference>
<proteinExistence type="predicted"/>
<feature type="region of interest" description="Disordered" evidence="1">
    <location>
        <begin position="212"/>
        <end position="250"/>
    </location>
</feature>
<sequence length="687" mass="79008">MARDRSPCGRVGVRRKVLEDTRRERCEERNRDQERRYASRLRARSGREESPAFRRSVRERSRSRRGRIERGSRQDGRPRRSKDSRAEGLRDEGRRSRRGGDRGQGRAERNGRRTSHCAESPRPRRQDSRARRKSEGPSDSQGRAKMPKVSGTSEAKEQQQDNRLNLDNRDGFSVGQLVKARYQSGSFFTAKIEAFLENGRVIIEWADGDPSDRTKLQEELRREEQAETQTEQRPDPENSQSPSQEAALTPAEIEQAERIREFQRRRQQGQLPAQEEPPAEPQQNEVQAEALSDGDRAKLEEKLRVLRAQYLKLHEQISAETEATEKQMQQLMTGGASQTALMTFRMDIMSKQSGQRIAALQIQEQITDLQEKLHPGSALRSNESTHREQDEGPKPSLQEPCGRDESLLARSEKTANLQTKEQKPELEKSEQFFSPIQWRAMLCRGQTAGPVVAPAKLGGDQWEKPRQAIGLSLLGEQVASEKLLYLLQDDRRRSYVGYLPSSLDVRTREDFFRTIRSRTAWSQHGQRESAWLVRKRRCSCFFTCEKVRLEPQEYPNWMIQLLELVMPRCGVSKDHWPCACHVSYHPDGIMFPGWQDDDVLFQGSEKDVCAISMTLNLGVAQQLELRANWPEQGEEATQIQLCDGDLVTLEGMVQKHYSLVPQDACRACVNLTWRWMLRHRPGCPAKR</sequence>
<protein>
    <submittedName>
        <fullName evidence="2">Uncharacterized protein</fullName>
    </submittedName>
</protein>
<evidence type="ECO:0000256" key="1">
    <source>
        <dbReference type="SAM" id="MobiDB-lite"/>
    </source>
</evidence>
<comment type="caution">
    <text evidence="2">The sequence shown here is derived from an EMBL/GenBank/DDBJ whole genome shotgun (WGS) entry which is preliminary data.</text>
</comment>
<feature type="compositionally biased region" description="Low complexity" evidence="1">
    <location>
        <begin position="268"/>
        <end position="290"/>
    </location>
</feature>
<dbReference type="CDD" id="cd04508">
    <property type="entry name" value="Tudor_SF"/>
    <property type="match status" value="1"/>
</dbReference>
<name>A0AA36NB29_9DINO</name>
<feature type="region of interest" description="Disordered" evidence="1">
    <location>
        <begin position="263"/>
        <end position="295"/>
    </location>
</feature>
<feature type="region of interest" description="Disordered" evidence="1">
    <location>
        <begin position="23"/>
        <end position="169"/>
    </location>
</feature>
<dbReference type="SUPFAM" id="SSF51197">
    <property type="entry name" value="Clavaminate synthase-like"/>
    <property type="match status" value="1"/>
</dbReference>
<feature type="compositionally biased region" description="Polar residues" evidence="1">
    <location>
        <begin position="237"/>
        <end position="246"/>
    </location>
</feature>
<dbReference type="AlphaFoldDB" id="A0AA36NB29"/>
<reference evidence="2" key="1">
    <citation type="submission" date="2023-08" db="EMBL/GenBank/DDBJ databases">
        <authorList>
            <person name="Chen Y."/>
            <person name="Shah S."/>
            <person name="Dougan E. K."/>
            <person name="Thang M."/>
            <person name="Chan C."/>
        </authorList>
    </citation>
    <scope>NUCLEOTIDE SEQUENCE</scope>
</reference>
<keyword evidence="3" id="KW-1185">Reference proteome</keyword>
<feature type="compositionally biased region" description="Basic and acidic residues" evidence="1">
    <location>
        <begin position="154"/>
        <end position="169"/>
    </location>
</feature>
<organism evidence="2 3">
    <name type="scientific">Effrenium voratum</name>
    <dbReference type="NCBI Taxonomy" id="2562239"/>
    <lineage>
        <taxon>Eukaryota</taxon>
        <taxon>Sar</taxon>
        <taxon>Alveolata</taxon>
        <taxon>Dinophyceae</taxon>
        <taxon>Suessiales</taxon>
        <taxon>Symbiodiniaceae</taxon>
        <taxon>Effrenium</taxon>
    </lineage>
</organism>
<dbReference type="Proteomes" id="UP001178507">
    <property type="component" value="Unassembled WGS sequence"/>
</dbReference>
<feature type="compositionally biased region" description="Basic and acidic residues" evidence="1">
    <location>
        <begin position="45"/>
        <end position="111"/>
    </location>
</feature>
<dbReference type="InterPro" id="IPR037151">
    <property type="entry name" value="AlkB-like_sf"/>
</dbReference>
<accession>A0AA36NB29</accession>